<dbReference type="Gene3D" id="1.10.150.240">
    <property type="entry name" value="Putative phosphatase, domain 2"/>
    <property type="match status" value="1"/>
</dbReference>
<name>A0A4R6B585_9RHOB</name>
<evidence type="ECO:0000313" key="1">
    <source>
        <dbReference type="EMBL" id="TDL90463.1"/>
    </source>
</evidence>
<dbReference type="AlphaFoldDB" id="A0A4R6B585"/>
<dbReference type="EMBL" id="SMZO01000009">
    <property type="protein sequence ID" value="TDL90463.1"/>
    <property type="molecule type" value="Genomic_DNA"/>
</dbReference>
<keyword evidence="1" id="KW-0378">Hydrolase</keyword>
<dbReference type="PANTHER" id="PTHR18901">
    <property type="entry name" value="2-DEOXYGLUCOSE-6-PHOSPHATE PHOSPHATASE 2"/>
    <property type="match status" value="1"/>
</dbReference>
<dbReference type="CDD" id="cd07526">
    <property type="entry name" value="HAD_BPGM_like"/>
    <property type="match status" value="1"/>
</dbReference>
<gene>
    <name evidence="1" type="ORF">E2L05_05875</name>
</gene>
<dbReference type="GO" id="GO:0016787">
    <property type="term" value="F:hydrolase activity"/>
    <property type="evidence" value="ECO:0007669"/>
    <property type="project" value="UniProtKB-KW"/>
</dbReference>
<dbReference type="SFLD" id="SFLDG01129">
    <property type="entry name" value="C1.5:_HAD__Beta-PGM__Phosphata"/>
    <property type="match status" value="1"/>
</dbReference>
<dbReference type="SFLD" id="SFLDG01135">
    <property type="entry name" value="C1.5.6:_HAD__Beta-PGM__Phospha"/>
    <property type="match status" value="1"/>
</dbReference>
<dbReference type="PANTHER" id="PTHR18901:SF38">
    <property type="entry name" value="PSEUDOURIDINE-5'-PHOSPHATASE"/>
    <property type="match status" value="1"/>
</dbReference>
<accession>A0A4R6B585</accession>
<sequence>MIDLVIFDCDGVLIDSEDISARQLVDELAKRGVDIDLAYVAQHFLGRSYPVVMKQIRDNFGIELTAEFEEQYRENLLAAFETDLRAIPGVSDVLNGLHRDFCVATSSSPARVRRSFEIVGFDQVFEGRVTTAVEVERGKPAPDLFLLAAAKRGVPPERCLVIEDSVTGVKAGLSAGMKVWRFTGGSHLRGLGDSAGAIGTFANFEELPHLVPEIFTAKDSHDVAP</sequence>
<dbReference type="SUPFAM" id="SSF56784">
    <property type="entry name" value="HAD-like"/>
    <property type="match status" value="1"/>
</dbReference>
<protein>
    <submittedName>
        <fullName evidence="1">HAD family hydrolase</fullName>
    </submittedName>
</protein>
<dbReference type="NCBIfam" id="TIGR01509">
    <property type="entry name" value="HAD-SF-IA-v3"/>
    <property type="match status" value="1"/>
</dbReference>
<dbReference type="Proteomes" id="UP000294562">
    <property type="component" value="Unassembled WGS sequence"/>
</dbReference>
<dbReference type="OrthoDB" id="9797743at2"/>
<dbReference type="Gene3D" id="3.40.50.1000">
    <property type="entry name" value="HAD superfamily/HAD-like"/>
    <property type="match status" value="1"/>
</dbReference>
<organism evidence="1 2">
    <name type="scientific">Meridianimarinicoccus aquatilis</name>
    <dbReference type="NCBI Taxonomy" id="2552766"/>
    <lineage>
        <taxon>Bacteria</taxon>
        <taxon>Pseudomonadati</taxon>
        <taxon>Pseudomonadota</taxon>
        <taxon>Alphaproteobacteria</taxon>
        <taxon>Rhodobacterales</taxon>
        <taxon>Paracoccaceae</taxon>
        <taxon>Meridianimarinicoccus</taxon>
    </lineage>
</organism>
<proteinExistence type="predicted"/>
<dbReference type="Pfam" id="PF00702">
    <property type="entry name" value="Hydrolase"/>
    <property type="match status" value="1"/>
</dbReference>
<dbReference type="InterPro" id="IPR006439">
    <property type="entry name" value="HAD-SF_hydro_IA"/>
</dbReference>
<comment type="caution">
    <text evidence="1">The sequence shown here is derived from an EMBL/GenBank/DDBJ whole genome shotgun (WGS) entry which is preliminary data.</text>
</comment>
<evidence type="ECO:0000313" key="2">
    <source>
        <dbReference type="Proteomes" id="UP000294562"/>
    </source>
</evidence>
<dbReference type="SFLD" id="SFLDS00003">
    <property type="entry name" value="Haloacid_Dehalogenase"/>
    <property type="match status" value="1"/>
</dbReference>
<keyword evidence="2" id="KW-1185">Reference proteome</keyword>
<dbReference type="InterPro" id="IPR023214">
    <property type="entry name" value="HAD_sf"/>
</dbReference>
<dbReference type="InterPro" id="IPR023198">
    <property type="entry name" value="PGP-like_dom2"/>
</dbReference>
<reference evidence="1 2" key="1">
    <citation type="submission" date="2019-03" db="EMBL/GenBank/DDBJ databases">
        <title>Rhodobacteraceae bacterium SM1902, a new member of the family Rhodobacteraceae isolated from Yantai.</title>
        <authorList>
            <person name="Sun Y."/>
        </authorList>
    </citation>
    <scope>NUCLEOTIDE SEQUENCE [LARGE SCALE GENOMIC DNA]</scope>
    <source>
        <strain evidence="1 2">SM1902</strain>
    </source>
</reference>
<dbReference type="InterPro" id="IPR036412">
    <property type="entry name" value="HAD-like_sf"/>
</dbReference>